<evidence type="ECO:0008006" key="4">
    <source>
        <dbReference type="Google" id="ProtNLM"/>
    </source>
</evidence>
<proteinExistence type="predicted"/>
<protein>
    <recommendedName>
        <fullName evidence="4">Lipoprotein</fullName>
    </recommendedName>
</protein>
<reference evidence="2 3" key="1">
    <citation type="submission" date="2015-05" db="EMBL/GenBank/DDBJ databases">
        <title>Genome assembly of Archangium gephyra DSM 2261.</title>
        <authorList>
            <person name="Sharma G."/>
            <person name="Subramanian S."/>
        </authorList>
    </citation>
    <scope>NUCLEOTIDE SEQUENCE [LARGE SCALE GENOMIC DNA]</scope>
    <source>
        <strain evidence="2 3">DSM 2261</strain>
    </source>
</reference>
<name>A0AAC8Q3R5_9BACT</name>
<dbReference type="AlphaFoldDB" id="A0AAC8Q3R5"/>
<dbReference type="KEGG" id="age:AA314_02184"/>
<dbReference type="SUPFAM" id="SSF63829">
    <property type="entry name" value="Calcium-dependent phosphotriesterase"/>
    <property type="match status" value="1"/>
</dbReference>
<evidence type="ECO:0000313" key="3">
    <source>
        <dbReference type="Proteomes" id="UP000035579"/>
    </source>
</evidence>
<accession>A0AAC8Q3R5</accession>
<keyword evidence="1" id="KW-0732">Signal</keyword>
<sequence>MVARFLRAPAPLPRAVSMLHRALLLSVLVLCAACAPSADDPADAGSAHWEQISTAKVFDSNGELSEFTLQGTDAILLAGRGLLRVDTKTGLSKAAIVSVDGRPGLPTGGVTRVASLDGRVYFTTVYPFGLWTVDAAGDAKLVSTQPAGFDFRNAELAPTQDARMLILGKAESISEPNRLFAVDPKDSSTTPVDTSSWPGQERGVVFERLIVDEASNIYFTTSFNTASASHDIYVGKFGGPFTKFTVTTGPFLGLAPGSGVLSWNLEHDKETLVRIGPDGSVTRIEALDGITLTPHRAQVQDGFVWVGANGLWKSKTRLF</sequence>
<feature type="chain" id="PRO_5041968361" description="Lipoprotein" evidence="1">
    <location>
        <begin position="39"/>
        <end position="319"/>
    </location>
</feature>
<evidence type="ECO:0000313" key="2">
    <source>
        <dbReference type="EMBL" id="AKJ00558.1"/>
    </source>
</evidence>
<evidence type="ECO:0000256" key="1">
    <source>
        <dbReference type="SAM" id="SignalP"/>
    </source>
</evidence>
<dbReference type="EMBL" id="CP011509">
    <property type="protein sequence ID" value="AKJ00558.1"/>
    <property type="molecule type" value="Genomic_DNA"/>
</dbReference>
<organism evidence="2 3">
    <name type="scientific">Archangium gephyra</name>
    <dbReference type="NCBI Taxonomy" id="48"/>
    <lineage>
        <taxon>Bacteria</taxon>
        <taxon>Pseudomonadati</taxon>
        <taxon>Myxococcota</taxon>
        <taxon>Myxococcia</taxon>
        <taxon>Myxococcales</taxon>
        <taxon>Cystobacterineae</taxon>
        <taxon>Archangiaceae</taxon>
        <taxon>Archangium</taxon>
    </lineage>
</organism>
<gene>
    <name evidence="2" type="ORF">AA314_02184</name>
</gene>
<dbReference type="Proteomes" id="UP000035579">
    <property type="component" value="Chromosome"/>
</dbReference>
<feature type="signal peptide" evidence="1">
    <location>
        <begin position="1"/>
        <end position="38"/>
    </location>
</feature>